<evidence type="ECO:0000313" key="3">
    <source>
        <dbReference type="Proteomes" id="UP000049983"/>
    </source>
</evidence>
<protein>
    <submittedName>
        <fullName evidence="2">Ketosteroid isomerase-related protein</fullName>
    </submittedName>
</protein>
<dbReference type="InterPro" id="IPR032710">
    <property type="entry name" value="NTF2-like_dom_sf"/>
</dbReference>
<dbReference type="AlphaFoldDB" id="A0A0M7AV15"/>
<evidence type="ECO:0000259" key="1">
    <source>
        <dbReference type="Pfam" id="PF12680"/>
    </source>
</evidence>
<name>A0A0M7AV15_9HYPH</name>
<sequence>MPTRQTNISIIRAFVDAFNAADLPAMASYLAQDLVADVTQSDGSTKQSNGRETYMGLLEKLDIPTVRPRLTITQVADVNAEQVMMMVEVRAARKGRELHNFAAYLMTLRDQRIERIWMVEALPAESEEFWSR</sequence>
<accession>A0A0M7AV15</accession>
<dbReference type="SUPFAM" id="SSF54427">
    <property type="entry name" value="NTF2-like"/>
    <property type="match status" value="1"/>
</dbReference>
<organism evidence="2 3">
    <name type="scientific">Roseibium album</name>
    <dbReference type="NCBI Taxonomy" id="311410"/>
    <lineage>
        <taxon>Bacteria</taxon>
        <taxon>Pseudomonadati</taxon>
        <taxon>Pseudomonadota</taxon>
        <taxon>Alphaproteobacteria</taxon>
        <taxon>Hyphomicrobiales</taxon>
        <taxon>Stappiaceae</taxon>
        <taxon>Roseibium</taxon>
    </lineage>
</organism>
<dbReference type="GO" id="GO:0016853">
    <property type="term" value="F:isomerase activity"/>
    <property type="evidence" value="ECO:0007669"/>
    <property type="project" value="UniProtKB-KW"/>
</dbReference>
<dbReference type="RefSeq" id="WP_055404334.1">
    <property type="nucleotide sequence ID" value="NZ_CXWA01000004.1"/>
</dbReference>
<dbReference type="Pfam" id="PF12680">
    <property type="entry name" value="SnoaL_2"/>
    <property type="match status" value="1"/>
</dbReference>
<evidence type="ECO:0000313" key="2">
    <source>
        <dbReference type="EMBL" id="CTQ77633.1"/>
    </source>
</evidence>
<dbReference type="OrthoDB" id="4734559at2"/>
<dbReference type="Gene3D" id="3.10.450.50">
    <property type="match status" value="1"/>
</dbReference>
<proteinExistence type="predicted"/>
<reference evidence="3" key="1">
    <citation type="submission" date="2015-07" db="EMBL/GenBank/DDBJ databases">
        <authorList>
            <person name="Rodrigo-Torres Lidia"/>
            <person name="Arahal R.David."/>
        </authorList>
    </citation>
    <scope>NUCLEOTIDE SEQUENCE [LARGE SCALE GENOMIC DNA]</scope>
    <source>
        <strain evidence="3">CECT 5096</strain>
    </source>
</reference>
<dbReference type="EMBL" id="CXWC01000013">
    <property type="protein sequence ID" value="CTQ77633.1"/>
    <property type="molecule type" value="Genomic_DNA"/>
</dbReference>
<gene>
    <name evidence="2" type="ORF">LA5096_05240</name>
</gene>
<feature type="domain" description="SnoaL-like" evidence="1">
    <location>
        <begin position="11"/>
        <end position="115"/>
    </location>
</feature>
<keyword evidence="2" id="KW-0413">Isomerase</keyword>
<dbReference type="GeneID" id="97672496"/>
<dbReference type="STRING" id="311410.LA5095_03958"/>
<keyword evidence="3" id="KW-1185">Reference proteome</keyword>
<dbReference type="InterPro" id="IPR037401">
    <property type="entry name" value="SnoaL-like"/>
</dbReference>
<dbReference type="Proteomes" id="UP000049983">
    <property type="component" value="Unassembled WGS sequence"/>
</dbReference>